<comment type="subcellular location">
    <subcellularLocation>
        <location evidence="1">Cell inner membrane</location>
        <topology evidence="1">Single-pass membrane protein</topology>
        <orientation evidence="1">Periplasmic side</orientation>
    </subcellularLocation>
</comment>
<evidence type="ECO:0000256" key="5">
    <source>
        <dbReference type="ARBA" id="ARBA00022519"/>
    </source>
</evidence>
<dbReference type="OrthoDB" id="9812355at2"/>
<name>W0DE28_9AQUI</name>
<dbReference type="InterPro" id="IPR037682">
    <property type="entry name" value="TonB_C"/>
</dbReference>
<feature type="compositionally biased region" description="Basic and acidic residues" evidence="10">
    <location>
        <begin position="96"/>
        <end position="106"/>
    </location>
</feature>
<evidence type="ECO:0000313" key="14">
    <source>
        <dbReference type="Proteomes" id="UP000018914"/>
    </source>
</evidence>
<keyword evidence="6 11" id="KW-0812">Transmembrane</keyword>
<feature type="compositionally biased region" description="Basic and acidic residues" evidence="10">
    <location>
        <begin position="156"/>
        <end position="179"/>
    </location>
</feature>
<evidence type="ECO:0000256" key="9">
    <source>
        <dbReference type="ARBA" id="ARBA00023136"/>
    </source>
</evidence>
<dbReference type="GO" id="GO:0005886">
    <property type="term" value="C:plasma membrane"/>
    <property type="evidence" value="ECO:0007669"/>
    <property type="project" value="UniProtKB-SubCell"/>
</dbReference>
<evidence type="ECO:0000256" key="4">
    <source>
        <dbReference type="ARBA" id="ARBA00022475"/>
    </source>
</evidence>
<keyword evidence="5" id="KW-0997">Cell inner membrane</keyword>
<dbReference type="Gene3D" id="3.30.1150.10">
    <property type="match status" value="1"/>
</dbReference>
<dbReference type="PANTHER" id="PTHR33446">
    <property type="entry name" value="PROTEIN TONB-RELATED"/>
    <property type="match status" value="1"/>
</dbReference>
<proteinExistence type="inferred from homology"/>
<comment type="similarity">
    <text evidence="2">Belongs to the TonB family.</text>
</comment>
<evidence type="ECO:0000256" key="8">
    <source>
        <dbReference type="ARBA" id="ARBA00022989"/>
    </source>
</evidence>
<evidence type="ECO:0000256" key="6">
    <source>
        <dbReference type="ARBA" id="ARBA00022692"/>
    </source>
</evidence>
<sequence>MNAGLKRERLYTIISSFVFSSFSAVAVALLFSRLTLYSLPETPQQVVEVISLPILEQKPQSPPEQRKVERQAQREQKRERIERKTQEKLPQQPPKAQEEKLKEETTRQTPVQESPVAQEVKPLATQEAGTRETPREEKRIIGGEARAQQEAPRSGEVQRQEVATRERVENPPQVQEKKPTLSPPADQLSRYFALVKGIIESKKRYPEEAKRRGEEGTVVVSFTIDESGNPVNVRLASSSGSSSIDNETLRLIRSLKFPPPPDGKPVNLRVEVEYQLRR</sequence>
<dbReference type="EMBL" id="CP007028">
    <property type="protein sequence ID" value="AHE96884.1"/>
    <property type="molecule type" value="Genomic_DNA"/>
</dbReference>
<feature type="compositionally biased region" description="Basic and acidic residues" evidence="10">
    <location>
        <begin position="64"/>
        <end position="87"/>
    </location>
</feature>
<dbReference type="PATRIC" id="fig|75906.3.peg.1183"/>
<keyword evidence="7" id="KW-0653">Protein transport</keyword>
<evidence type="ECO:0000256" key="2">
    <source>
        <dbReference type="ARBA" id="ARBA00006555"/>
    </source>
</evidence>
<gene>
    <name evidence="13" type="ORF">THERU_06085</name>
</gene>
<feature type="region of interest" description="Disordered" evidence="10">
    <location>
        <begin position="58"/>
        <end position="186"/>
    </location>
</feature>
<evidence type="ECO:0000256" key="11">
    <source>
        <dbReference type="SAM" id="Phobius"/>
    </source>
</evidence>
<reference evidence="13 14" key="1">
    <citation type="submission" date="2013-12" db="EMBL/GenBank/DDBJ databases">
        <authorList>
            <consortium name="DOE Joint Genome Institute"/>
            <person name="Eisen J."/>
            <person name="Huntemann M."/>
            <person name="Han J."/>
            <person name="Chen A."/>
            <person name="Kyrpides N."/>
            <person name="Mavromatis K."/>
            <person name="Markowitz V."/>
            <person name="Palaniappan K."/>
            <person name="Ivanova N."/>
            <person name="Schaumberg A."/>
            <person name="Pati A."/>
            <person name="Liolios K."/>
            <person name="Nordberg H.P."/>
            <person name="Cantor M.N."/>
            <person name="Hua S.X."/>
            <person name="Woyke T."/>
        </authorList>
    </citation>
    <scope>NUCLEOTIDE SEQUENCE [LARGE SCALE GENOMIC DNA]</scope>
    <source>
        <strain evidence="13 14">DSM 23557</strain>
    </source>
</reference>
<accession>W0DE28</accession>
<dbReference type="Proteomes" id="UP000018914">
    <property type="component" value="Chromosome"/>
</dbReference>
<keyword evidence="14" id="KW-1185">Reference proteome</keyword>
<protein>
    <recommendedName>
        <fullName evidence="12">TonB C-terminal domain-containing protein</fullName>
    </recommendedName>
</protein>
<evidence type="ECO:0000256" key="7">
    <source>
        <dbReference type="ARBA" id="ARBA00022927"/>
    </source>
</evidence>
<dbReference type="STRING" id="75906.THERU_06085"/>
<keyword evidence="4" id="KW-1003">Cell membrane</keyword>
<dbReference type="Pfam" id="PF03544">
    <property type="entry name" value="TonB_C"/>
    <property type="match status" value="1"/>
</dbReference>
<organism evidence="14">
    <name type="scientific">Thermocrinis ruber</name>
    <dbReference type="NCBI Taxonomy" id="75906"/>
    <lineage>
        <taxon>Bacteria</taxon>
        <taxon>Pseudomonadati</taxon>
        <taxon>Aquificota</taxon>
        <taxon>Aquificia</taxon>
        <taxon>Aquificales</taxon>
        <taxon>Aquificaceae</taxon>
        <taxon>Thermocrinis</taxon>
    </lineage>
</organism>
<dbReference type="SUPFAM" id="SSF74653">
    <property type="entry name" value="TolA/TonB C-terminal domain"/>
    <property type="match status" value="1"/>
</dbReference>
<evidence type="ECO:0000259" key="12">
    <source>
        <dbReference type="PROSITE" id="PS52015"/>
    </source>
</evidence>
<dbReference type="InterPro" id="IPR006260">
    <property type="entry name" value="TonB/TolA_C"/>
</dbReference>
<evidence type="ECO:0000256" key="10">
    <source>
        <dbReference type="SAM" id="MobiDB-lite"/>
    </source>
</evidence>
<dbReference type="InterPro" id="IPR051045">
    <property type="entry name" value="TonB-dependent_transducer"/>
</dbReference>
<dbReference type="PROSITE" id="PS52015">
    <property type="entry name" value="TONB_CTD"/>
    <property type="match status" value="1"/>
</dbReference>
<keyword evidence="3" id="KW-0813">Transport</keyword>
<evidence type="ECO:0000256" key="3">
    <source>
        <dbReference type="ARBA" id="ARBA00022448"/>
    </source>
</evidence>
<dbReference type="NCBIfam" id="TIGR01352">
    <property type="entry name" value="tonB_Cterm"/>
    <property type="match status" value="1"/>
</dbReference>
<keyword evidence="9 11" id="KW-0472">Membrane</keyword>
<dbReference type="GO" id="GO:0055085">
    <property type="term" value="P:transmembrane transport"/>
    <property type="evidence" value="ECO:0007669"/>
    <property type="project" value="InterPro"/>
</dbReference>
<feature type="domain" description="TonB C-terminal" evidence="12">
    <location>
        <begin position="190"/>
        <end position="278"/>
    </location>
</feature>
<dbReference type="GO" id="GO:0015031">
    <property type="term" value="P:protein transport"/>
    <property type="evidence" value="ECO:0007669"/>
    <property type="project" value="UniProtKB-KW"/>
</dbReference>
<dbReference type="HOGENOM" id="CLU_1000904_0_0_0"/>
<evidence type="ECO:0000256" key="1">
    <source>
        <dbReference type="ARBA" id="ARBA00004383"/>
    </source>
</evidence>
<dbReference type="eggNOG" id="COG0810">
    <property type="taxonomic scope" value="Bacteria"/>
</dbReference>
<feature type="compositionally biased region" description="Basic and acidic residues" evidence="10">
    <location>
        <begin position="129"/>
        <end position="141"/>
    </location>
</feature>
<dbReference type="AlphaFoldDB" id="W0DE28"/>
<dbReference type="KEGG" id="trd:THERU_06085"/>
<evidence type="ECO:0000313" key="13">
    <source>
        <dbReference type="EMBL" id="AHE96884.1"/>
    </source>
</evidence>
<feature type="transmembrane region" description="Helical" evidence="11">
    <location>
        <begin position="12"/>
        <end position="31"/>
    </location>
</feature>
<keyword evidence="8 11" id="KW-1133">Transmembrane helix</keyword>